<dbReference type="InterPro" id="IPR000436">
    <property type="entry name" value="Sushi_SCR_CCP_dom"/>
</dbReference>
<dbReference type="InParanoid" id="A0A0G4G7G2"/>
<dbReference type="Gene3D" id="2.170.16.10">
    <property type="entry name" value="Hedgehog/Intein (Hint) domain"/>
    <property type="match status" value="1"/>
</dbReference>
<evidence type="ECO:0000313" key="6">
    <source>
        <dbReference type="Proteomes" id="UP000041254"/>
    </source>
</evidence>
<feature type="domain" description="Sushi" evidence="4">
    <location>
        <begin position="858"/>
        <end position="929"/>
    </location>
</feature>
<dbReference type="Proteomes" id="UP000041254">
    <property type="component" value="Unassembled WGS sequence"/>
</dbReference>
<evidence type="ECO:0000313" key="5">
    <source>
        <dbReference type="EMBL" id="CEM24571.1"/>
    </source>
</evidence>
<feature type="domain" description="Sushi" evidence="4">
    <location>
        <begin position="1673"/>
        <end position="1735"/>
    </location>
</feature>
<dbReference type="SMART" id="SM00032">
    <property type="entry name" value="CCP"/>
    <property type="match status" value="6"/>
</dbReference>
<proteinExistence type="predicted"/>
<keyword evidence="1" id="KW-1015">Disulfide bond</keyword>
<evidence type="ECO:0000259" key="4">
    <source>
        <dbReference type="SMART" id="SM00032"/>
    </source>
</evidence>
<reference evidence="5 6" key="1">
    <citation type="submission" date="2014-11" db="EMBL/GenBank/DDBJ databases">
        <authorList>
            <person name="Zhu J."/>
            <person name="Qi W."/>
            <person name="Song R."/>
        </authorList>
    </citation>
    <scope>NUCLEOTIDE SEQUENCE [LARGE SCALE GENOMIC DNA]</scope>
</reference>
<feature type="region of interest" description="Disordered" evidence="2">
    <location>
        <begin position="227"/>
        <end position="247"/>
    </location>
</feature>
<accession>A0A0G4G7G2</accession>
<dbReference type="EMBL" id="CDMY01000583">
    <property type="protein sequence ID" value="CEM24571.1"/>
    <property type="molecule type" value="Genomic_DNA"/>
</dbReference>
<feature type="chain" id="PRO_5005189603" description="Sushi domain-containing protein" evidence="3">
    <location>
        <begin position="23"/>
        <end position="2679"/>
    </location>
</feature>
<organism evidence="5 6">
    <name type="scientific">Vitrella brassicaformis (strain CCMP3155)</name>
    <dbReference type="NCBI Taxonomy" id="1169540"/>
    <lineage>
        <taxon>Eukaryota</taxon>
        <taxon>Sar</taxon>
        <taxon>Alveolata</taxon>
        <taxon>Colpodellida</taxon>
        <taxon>Vitrellaceae</taxon>
        <taxon>Vitrella</taxon>
    </lineage>
</organism>
<protein>
    <recommendedName>
        <fullName evidence="4">Sushi domain-containing protein</fullName>
    </recommendedName>
</protein>
<feature type="signal peptide" evidence="3">
    <location>
        <begin position="1"/>
        <end position="22"/>
    </location>
</feature>
<feature type="domain" description="Sushi" evidence="4">
    <location>
        <begin position="1829"/>
        <end position="1893"/>
    </location>
</feature>
<feature type="domain" description="Sushi" evidence="4">
    <location>
        <begin position="1210"/>
        <end position="1275"/>
    </location>
</feature>
<feature type="domain" description="Sushi" evidence="4">
    <location>
        <begin position="801"/>
        <end position="854"/>
    </location>
</feature>
<dbReference type="PhylomeDB" id="A0A0G4G7G2"/>
<dbReference type="VEuPathDB" id="CryptoDB:Vbra_2239"/>
<evidence type="ECO:0000256" key="2">
    <source>
        <dbReference type="SAM" id="MobiDB-lite"/>
    </source>
</evidence>
<dbReference type="OrthoDB" id="8961654at2759"/>
<evidence type="ECO:0000256" key="3">
    <source>
        <dbReference type="SAM" id="SignalP"/>
    </source>
</evidence>
<name>A0A0G4G7G2_VITBC</name>
<sequence>MPSRHRCCPAAIVLTALLPLATRPSPAPSLLSENQRFETATQTEWLSLAGGPEEDALRETIGDARWRETEGVIAKGELLPVCLVHRAEVISLKVTAQDKRLPWRWEDAALGTEGVIFDGEDHPPHLHQIDKPPSGGTTWLGFAPGRYVITAPNGLKRVCFRWAESQSEGFTFTLLLAFDRAPSPEQPVVFLDNFWGFRLGAVAAFDEDGDWDPDHLYIGLLDPIHNGTAPEKPRQGGKEAAGGEGRPPGMAKICWRSERGFVFHFVVSQSTMQIFMMGNIKVQVRLPDLIVTNLMLPSPLTLGCDHRGQRCLRGRIRYFHYANIGRLQNNIKGAVQQISELLNFDQRCGDGEVQAENEECDVEKTPDDCSCDCRKMCPPYIKELQRLQQPVDAYLAKFGDRGINVFSPKYLRRSGHYGSVLTLRCQTVGNTTYHGFIEEDTIKCGAIQSGACPPKILECLKDCVPSDTPWWPQTDLGAAQAPRYKVLSPLRASRICHGELIEVTCALPFLPPLHVEDAVTSLFCSDGLIDELDLPCKQPCPSTLLQPPDYVQPLSDKRYRVDGGDTGFAEGAERTVSCQPGYLPPVNAALQSTLQKVQCTDGAWSPVVLECHGQCPPFRFRGLNPHIYVLDPPTATIRLLPPGSTVSISCGAGSVPREGQEASETVGCTFYGKDTDCDDPRNWKWTDYQLDCKTPCGPHPYVGNGTAELMFDVEYVGMEGTRVENITTVPYGTAVRLSCDSRNGYAEPERVGGAEASDIVKCEGGDLGGVDEYSRSDLQCFKQCMGYPELYQGRGQTNAYQVIYNGRSSPPFRHGSTAEISCTQVPDITMMESVIDRQTLTCLEGVWTPNRLHCRAPCGPWFPLPEGRFRTEPPQREIAQARSFAHGFKLRVMCQRDPAVSAVKDREMPNEEETVTCADGQWGRVSIHCQLPCLPVKLLGPSSAYVGGELHRNYWPPDGPPEPPSAIDLYDIDNEAALRGTSAHGTRVTIRCAAMKPYHPYMGPDEEALVCSQGDFSKQHVICGPDCPAFPSFHPFDAYIFPRAARRASTLDPRQFFSARKAPAPEQIIEITDPLEVSRMRSDVWQPHGTELTVRCNTERTFVPDAGKADRAQTLVCDRGRITGALLKCMAPCQPYPAQKLEFPDLYEASLTSGQETTEAWLPHGTKLNIKCSTLSGASATPRQPGQAEAVCINGTWSPFPPPFQCNKKCSAPGMDAAYEVLGQRAGGEYQHGDVLYVRCANERSFFNGTARPGAQASIACLRGEWGPPMPFLSCKRSCRDLADLIDPFKYSFRVADSANDLSNTTACEGPACAAREGPDVEAPAWRTVSCGRPGERDGWKKGFGSDDCTTLRCMDGLWTPRDFECKADSPPPLKKRYIAGVEYVKAASAIKDAYKHGDIEYVECRGSRDPYRGFAAMPPHEPDYQQPLSCHNGRFEPITIQCRPYAFSHLPTFEASTLTYDSDGIAYLSKPQESMRSSHLTRDRYFRHNSWRWIRCADGWSDPTWQETQPDNVVCYNGTWGRQAIRCKRNCPGADFLQLSPLYNVSFSGNYHELVNAVGEKKLLDQAFNFLKLYPPRPLNEPLDRSIGYREGDFMAVNCTEGYDLTSPMTRLKERREVAGVPIEVEDCSGHACDVLCLDGKWTELQHFCHPRCPPFKMPQPQRMLCDPPEFCKRPGSLTDEDKSNPFFSPSDAMWMHGSAFVLKCDPVFCPHPPPENETINCDDGEWTRPTLACPRNCLSWMDMTIYRPDEEAERYVVRDAPDNPPLAENRTDPDTGRVLPLYLHGSRQLVSCNTTRGFESTLSRPIEDTECQDGVWTLTGIQCRRDCPPLPVYFEHLGDSITNYAIDGGESLRHSTVVVVFCAKMYSAVSGSEGETIECNDGSWWPLQLRCRKMCIDYVEWATANDVAVTNQSRYEIVRPRYHLTESLFPSGRSLEIRCAIRHSDAMSLTEAGANRQTVRCLDGEYTSRLLICEANCPEYVPEDDYALDARFGTSMIVQGRGTSMDTAHNTGTARNGATRTVSCCTKGAFLYPGEAEASAAERPTCRWTFATNVLDPPYRSEVHCSNGHWSEPEMQCHPMCEPFGYEMVYADGRKQNYYHPEKGYPIPPMHGLIVPGAATEVRCADGYLPEPQQDTWDARPAFKTICFNGYLTSPFSCMKMCPVPFRESHKMVRYNVAGPLSVEFENLAYDDFVKQRPWVRRHRGRYYAFCYTPHCQGWTPLSKVNQTVAAQWNVAGSIGGQTEPKTLYHGQDWMTDAPGKRITVRGGASGCLQRRRTIETGLGRKTIWGIRPPAAVNIFVKVWRIFRIGPPSSVHVYYLKWFWQQQMANPVARLHGERSGKHYQCLYGSWVGQPDEALTCVQSFSQKTCIDPNASLWRLPPSRDPPSAPWDSFSFGKWFLPPMMHWMSSWQLTAAAGLLLAALVGSSDRVDFRKLESVPAQEVVVGDRVLSFSKTRGVELTDVYFRESYAASDTTEVVDLVAEPLHHHNRTSCAPAPPLHLTLSPSHRLPIVAGERLPTICLDPLTTAGDCAESALSRQRHVSAAEVRQGDWLVRVEGPQRPQSSCGDISAEGDGLSAAVSLARVTRAHQREEPVPLELIYTGNSHFVANQVLVADGDEPMDAYLPYTLLSNLDTRIVYWLFGAAGVDGAVFRRYWRWTVQWSDFVQSALGRLLDL</sequence>
<gene>
    <name evidence="5" type="ORF">Vbra_2239</name>
</gene>
<feature type="domain" description="Sushi" evidence="4">
    <location>
        <begin position="540"/>
        <end position="611"/>
    </location>
</feature>
<keyword evidence="6" id="KW-1185">Reference proteome</keyword>
<evidence type="ECO:0000256" key="1">
    <source>
        <dbReference type="ARBA" id="ARBA00023157"/>
    </source>
</evidence>
<keyword evidence="3" id="KW-0732">Signal</keyword>